<dbReference type="SUPFAM" id="SSF50965">
    <property type="entry name" value="Galactose oxidase, central domain"/>
    <property type="match status" value="1"/>
</dbReference>
<dbReference type="InterPro" id="IPR037293">
    <property type="entry name" value="Gal_Oxidase_central_sf"/>
</dbReference>
<evidence type="ECO:0000256" key="1">
    <source>
        <dbReference type="ARBA" id="ARBA00022729"/>
    </source>
</evidence>
<organism evidence="5 6">
    <name type="scientific">Edaphobacter acidisoli</name>
    <dbReference type="NCBI Taxonomy" id="2040573"/>
    <lineage>
        <taxon>Bacteria</taxon>
        <taxon>Pseudomonadati</taxon>
        <taxon>Acidobacteriota</taxon>
        <taxon>Terriglobia</taxon>
        <taxon>Terriglobales</taxon>
        <taxon>Acidobacteriaceae</taxon>
        <taxon>Edaphobacter</taxon>
    </lineage>
</organism>
<reference evidence="5" key="2">
    <citation type="submission" date="2020-09" db="EMBL/GenBank/DDBJ databases">
        <authorList>
            <person name="Sun Q."/>
            <person name="Zhou Y."/>
        </authorList>
    </citation>
    <scope>NUCLEOTIDE SEQUENCE</scope>
    <source>
        <strain evidence="5">CGMCC 1.15447</strain>
    </source>
</reference>
<dbReference type="PANTHER" id="PTHR32208:SF21">
    <property type="entry name" value="LOW QUALITY PROTEIN: ALDEHYDE OXIDASE GLOX-LIKE"/>
    <property type="match status" value="1"/>
</dbReference>
<evidence type="ECO:0000313" key="5">
    <source>
        <dbReference type="EMBL" id="GGA59890.1"/>
    </source>
</evidence>
<evidence type="ECO:0000256" key="2">
    <source>
        <dbReference type="SAM" id="SignalP"/>
    </source>
</evidence>
<dbReference type="Pfam" id="PF07250">
    <property type="entry name" value="Glyoxal_oxid_N"/>
    <property type="match status" value="1"/>
</dbReference>
<dbReference type="PANTHER" id="PTHR32208">
    <property type="entry name" value="SECRETED PROTEIN-RELATED"/>
    <property type="match status" value="1"/>
</dbReference>
<feature type="domain" description="Glyoxal oxidase N-terminal" evidence="3">
    <location>
        <begin position="1133"/>
        <end position="1266"/>
    </location>
</feature>
<protein>
    <recommendedName>
        <fullName evidence="7">Galactose oxidase-like Early set domain-containing protein</fullName>
    </recommendedName>
</protein>
<evidence type="ECO:0000259" key="3">
    <source>
        <dbReference type="Pfam" id="PF07250"/>
    </source>
</evidence>
<dbReference type="SUPFAM" id="SSF49452">
    <property type="entry name" value="Starch-binding domain-like"/>
    <property type="match status" value="4"/>
</dbReference>
<name>A0A916W1Z4_9BACT</name>
<feature type="domain" description="Galactose oxidase-like Early set" evidence="4">
    <location>
        <begin position="1449"/>
        <end position="1543"/>
    </location>
</feature>
<dbReference type="Pfam" id="PF09118">
    <property type="entry name" value="GO-like_E_set"/>
    <property type="match status" value="1"/>
</dbReference>
<dbReference type="InterPro" id="IPR013783">
    <property type="entry name" value="Ig-like_fold"/>
</dbReference>
<dbReference type="Proteomes" id="UP000648801">
    <property type="component" value="Unassembled WGS sequence"/>
</dbReference>
<dbReference type="Gene3D" id="2.60.40.10">
    <property type="entry name" value="Immunoglobulins"/>
    <property type="match status" value="2"/>
</dbReference>
<evidence type="ECO:0000259" key="4">
    <source>
        <dbReference type="Pfam" id="PF09118"/>
    </source>
</evidence>
<reference evidence="5" key="1">
    <citation type="journal article" date="2014" name="Int. J. Syst. Evol. Microbiol.">
        <title>Complete genome sequence of Corynebacterium casei LMG S-19264T (=DSM 44701T), isolated from a smear-ripened cheese.</title>
        <authorList>
            <consortium name="US DOE Joint Genome Institute (JGI-PGF)"/>
            <person name="Walter F."/>
            <person name="Albersmeier A."/>
            <person name="Kalinowski J."/>
            <person name="Ruckert C."/>
        </authorList>
    </citation>
    <scope>NUCLEOTIDE SEQUENCE</scope>
    <source>
        <strain evidence="5">CGMCC 1.15447</strain>
    </source>
</reference>
<accession>A0A916W1Z4</accession>
<gene>
    <name evidence="5" type="ORF">GCM10011507_09290</name>
</gene>
<dbReference type="InterPro" id="IPR014756">
    <property type="entry name" value="Ig_E-set"/>
</dbReference>
<dbReference type="InterPro" id="IPR009880">
    <property type="entry name" value="Glyoxal_oxidase_N"/>
</dbReference>
<dbReference type="InterPro" id="IPR015202">
    <property type="entry name" value="GO-like_E_set"/>
</dbReference>
<dbReference type="Pfam" id="PF17957">
    <property type="entry name" value="Big_7"/>
    <property type="match status" value="1"/>
</dbReference>
<evidence type="ECO:0008006" key="7">
    <source>
        <dbReference type="Google" id="ProtNLM"/>
    </source>
</evidence>
<dbReference type="SMART" id="SM00612">
    <property type="entry name" value="Kelch"/>
    <property type="match status" value="2"/>
</dbReference>
<keyword evidence="1 2" id="KW-0732">Signal</keyword>
<proteinExistence type="predicted"/>
<dbReference type="InterPro" id="IPR011043">
    <property type="entry name" value="Gal_Oxase/kelch_b-propeller"/>
</dbReference>
<dbReference type="Gene3D" id="2.130.10.80">
    <property type="entry name" value="Galactose oxidase/kelch, beta-propeller"/>
    <property type="match status" value="1"/>
</dbReference>
<dbReference type="SUPFAM" id="SSF81296">
    <property type="entry name" value="E set domains"/>
    <property type="match status" value="1"/>
</dbReference>
<dbReference type="Gene3D" id="2.60.40.1120">
    <property type="entry name" value="Carboxypeptidase-like, regulatory domain"/>
    <property type="match status" value="4"/>
</dbReference>
<comment type="caution">
    <text evidence="5">The sequence shown here is derived from an EMBL/GenBank/DDBJ whole genome shotgun (WGS) entry which is preliminary data.</text>
</comment>
<dbReference type="GO" id="GO:0030246">
    <property type="term" value="F:carbohydrate binding"/>
    <property type="evidence" value="ECO:0007669"/>
    <property type="project" value="InterPro"/>
</dbReference>
<feature type="chain" id="PRO_5037018689" description="Galactose oxidase-like Early set domain-containing protein" evidence="2">
    <location>
        <begin position="22"/>
        <end position="1544"/>
    </location>
</feature>
<keyword evidence="6" id="KW-1185">Reference proteome</keyword>
<dbReference type="CDD" id="cd02851">
    <property type="entry name" value="E_set_GO_C"/>
    <property type="match status" value="1"/>
</dbReference>
<dbReference type="EMBL" id="BMJB01000001">
    <property type="protein sequence ID" value="GGA59890.1"/>
    <property type="molecule type" value="Genomic_DNA"/>
</dbReference>
<dbReference type="Pfam" id="PF13620">
    <property type="entry name" value="CarboxypepD_reg"/>
    <property type="match status" value="2"/>
</dbReference>
<evidence type="ECO:0000313" key="6">
    <source>
        <dbReference type="Proteomes" id="UP000648801"/>
    </source>
</evidence>
<dbReference type="InterPro" id="IPR006652">
    <property type="entry name" value="Kelch_1"/>
</dbReference>
<dbReference type="InterPro" id="IPR013784">
    <property type="entry name" value="Carb-bd-like_fold"/>
</dbReference>
<feature type="signal peptide" evidence="2">
    <location>
        <begin position="1"/>
        <end position="21"/>
    </location>
</feature>
<sequence length="1544" mass="156469">MWLVYMMLALLAAASAHGAIATDVTVSQDHATASTTITSPAFSTGTGNELLLAFVSTDYLSGKNTTVTGISGGGLTWVLVRRTNGQSGTSEIWRAFATSSLSNATVTATLSQSVMASMTVMSFAGVNTSGTNGSGAIGATAGASASRGAPTASLVTTVGGSWVIGVGNDFDNAIGRTVGSGQELIHQYLSPAGDTYWVQMRTTPVDTAGTKATINDTAPTGDRYNLSICEILPAATGATTWDLSGAITPVAGGSGATVTLSGAANATTVADANGNYSFASLANGSYTVTPSATGYTFTPASQAVTINGANQTSVNFTAQAVVVSGIQLIQSNANGNEATAASISTTFTANNVAGDFLLVQGTIARPAGSLAVSDTLGNTYIPVATPATDPNQGVTSYMWYVPLCKGGANTVTLTPAVAGALEIHVSEWTGLSATYPVDVSTSAAGTSANVSSGAVTTTTAGELIYGYGFVFNTATAGSGFTPMTLVNGDLDEYEIQASTGSIAATFTQVSGTWFATVATFRPSSATVRTIAGSVSPSASGGGVTVALTGTVSATVTTDANGNYSFAGLPNGTYTVTPSLSGSIFSPVSQAVTVNGADQTGVNFTVQTTGSTWSVSGSITPATGGGGTTVTLTGVSSGSVTSDAGGNYSFSGLANGSYTITPSKTGYTFNPVSQNVTVNGANQTSVNFTALGNGPTWSISGTISPSSGGSGATLALSGPSSASTVADAGGNYSFSGLANGLYTVAPAKNGYTFDPASQAVSIGGANATGINFTAVAPSNSISLDVDKSQDESSPITTVTSPAFSTAASNELLLAFVSTDYLKGANTTVTGVTGGGLTWELVERTNGQSGDAEVWRAFATSTVSNATVTATLSQGVVSSITVMSFSGVDTSGTNGSGAIGAVAGNSASSGAPTASLVTTGNNSWVLGVGNDFDNAIARTVGSGQSLVHQYLTPTGDTYWVQMLSNPVAAGGTTATINDTAPTKDRFNLSIVEVLAGGGGTNTTPPTVSMTSPASGALVSGPVTVSAMASDPIAVSGVQFLLDGSPLGTQVTTPPYSMTWDSTTVADGPHTLAAIATDNSGLSTTSSSVPITVNNSANAAIVGSWSSPIATPAVAVNLILLQNNRVLFYPNGSDATVWDYVANTFTNVPVSVDLFCSGAAMMSDGRVFVAGGYGESSTTIGIKSAEIFDPSSLTWTTLPNMQYRRWYPNVTALPDGRMLVVAGWQTSANTNAGISEIYDPSSNAWTSLTNANNPFETYPFLYVMPDGRVIHIGGSEYATDTDILDLTTTSWSVIDSNIVDGSSATMYLPGKFMKAGSAADSQNVGPSSNTTFVLDTTQPSPAWRQTASMAYPRSFMNLTMLPDGTTLATGGETDKNGGNIANAVYAAELWSPSTQTWSTMASMHTPREYHGTALLLPDGRVLESGMGDDFGNVPDEDSAEFYSPPYLFKGARPTITQAPSQIQLGTTFFVATPDAASIASVALIRTGAVTHFFDQNERYLPLSFTQTSGGLTVTAPVNTNLAPPGYYMLFIVNNSGVPSIAPFVQVP</sequence>